<proteinExistence type="predicted"/>
<evidence type="ECO:0000313" key="1">
    <source>
        <dbReference type="EMBL" id="AFT68935.1"/>
    </source>
</evidence>
<dbReference type="PATRIC" id="fig|930169.3.peg.634"/>
<gene>
    <name evidence="1" type="ordered locus">B5T_00650</name>
</gene>
<sequence>MTGDSPLSLSQLSRRDWGEVAAFTLMVGDEPLYADRILRHLPGRRLAMRARWRGELVFAKLFFQPEAEKAAPEQERQKALLAAGLPTPEPLGLHQLDDGTVALTRWCEGEPAGAALRHQEDQVMPAVLDSVFGLYQAGWRQRDLHLDNFLFDGRQALILDAGDIDTLPEGRRRPGAILDNLALFCAQAPLDLHDTLLNRVAAALSERGLPSARLKARVHRHSIRRIASALRKWRRASSAIASHSDEHGDWLVQRALPDEEKKTLARALVAPDSLPLIKKGSRISVHGDEHWVIKHYRDTSWKARLKQRWFRGRADVSWLMGWTWALLGIPTPRPVMLLRRRDAQAVIAFPRIDSVALSYLMEHDPPRAHRIAPQAEYWLDRLHGAGFWHGDTKAQNVLVDALEHIHWIDLDGAGFSRWHERGVRKGKREMKRFHDNWKQFSGN</sequence>
<dbReference type="eggNOG" id="COG0661">
    <property type="taxonomic scope" value="Bacteria"/>
</dbReference>
<protein>
    <submittedName>
        <fullName evidence="1">Uncharacterized protein</fullName>
    </submittedName>
</protein>
<dbReference type="eggNOG" id="COG3642">
    <property type="taxonomic scope" value="Bacteria"/>
</dbReference>
<dbReference type="InterPro" id="IPR011009">
    <property type="entry name" value="Kinase-like_dom_sf"/>
</dbReference>
<organism evidence="1 2">
    <name type="scientific">Alcanivorax dieselolei (strain DSM 16502 / CGMCC 1.3690 / MCCC 1A00001 / B-5)</name>
    <name type="common">Alloalcanivorax dieselolei</name>
    <dbReference type="NCBI Taxonomy" id="930169"/>
    <lineage>
        <taxon>Bacteria</taxon>
        <taxon>Pseudomonadati</taxon>
        <taxon>Pseudomonadota</taxon>
        <taxon>Gammaproteobacteria</taxon>
        <taxon>Oceanospirillales</taxon>
        <taxon>Alcanivoracaceae</taxon>
        <taxon>Alloalcanivorax</taxon>
    </lineage>
</organism>
<dbReference type="KEGG" id="adi:B5T_00650"/>
<dbReference type="OrthoDB" id="8532943at2"/>
<accession>K0C8T1</accession>
<dbReference type="EMBL" id="CP003466">
    <property type="protein sequence ID" value="AFT68935.1"/>
    <property type="molecule type" value="Genomic_DNA"/>
</dbReference>
<dbReference type="STRING" id="930169.B5T_00650"/>
<evidence type="ECO:0000313" key="2">
    <source>
        <dbReference type="Proteomes" id="UP000006286"/>
    </source>
</evidence>
<keyword evidence="2" id="KW-1185">Reference proteome</keyword>
<dbReference type="HOGENOM" id="CLU_044338_0_0_6"/>
<dbReference type="SUPFAM" id="SSF56112">
    <property type="entry name" value="Protein kinase-like (PK-like)"/>
    <property type="match status" value="2"/>
</dbReference>
<reference evidence="1 2" key="1">
    <citation type="journal article" date="2012" name="J. Bacteriol.">
        <title>Complete genome sequence of Alcanivorax dieselolei type strain B5.</title>
        <authorList>
            <person name="Lai Q."/>
            <person name="Li W."/>
            <person name="Shao Z."/>
        </authorList>
    </citation>
    <scope>NUCLEOTIDE SEQUENCE [LARGE SCALE GENOMIC DNA]</scope>
    <source>
        <strain evidence="2">DSM 16502 / CGMCC 1.3690 / B-5</strain>
    </source>
</reference>
<dbReference type="Proteomes" id="UP000006286">
    <property type="component" value="Chromosome"/>
</dbReference>
<name>K0C8T1_ALCDB</name>
<dbReference type="RefSeq" id="WP_014993016.1">
    <property type="nucleotide sequence ID" value="NC_018691.1"/>
</dbReference>
<dbReference type="AlphaFoldDB" id="K0C8T1"/>